<dbReference type="GO" id="GO:0032456">
    <property type="term" value="P:endocytic recycling"/>
    <property type="evidence" value="ECO:0007669"/>
    <property type="project" value="TreeGrafter"/>
</dbReference>
<dbReference type="PANTHER" id="PTHR13196:SF22">
    <property type="entry name" value="DENN DOMAIN-CONTAINING PROTEIN 1A"/>
    <property type="match status" value="1"/>
</dbReference>
<dbReference type="SMART" id="SM00799">
    <property type="entry name" value="DENN"/>
    <property type="match status" value="1"/>
</dbReference>
<dbReference type="AlphaFoldDB" id="A0AAD9EZ70"/>
<evidence type="ECO:0000256" key="3">
    <source>
        <dbReference type="ARBA" id="ARBA00023329"/>
    </source>
</evidence>
<feature type="compositionally biased region" description="Basic and acidic residues" evidence="4">
    <location>
        <begin position="383"/>
        <end position="398"/>
    </location>
</feature>
<dbReference type="GO" id="GO:0006897">
    <property type="term" value="P:endocytosis"/>
    <property type="evidence" value="ECO:0007669"/>
    <property type="project" value="TreeGrafter"/>
</dbReference>
<dbReference type="Pfam" id="PF02141">
    <property type="entry name" value="DENN"/>
    <property type="match status" value="1"/>
</dbReference>
<evidence type="ECO:0000259" key="5">
    <source>
        <dbReference type="PROSITE" id="PS50211"/>
    </source>
</evidence>
<accession>A0AAD9EZ70</accession>
<feature type="domain" description="UDENN" evidence="5">
    <location>
        <begin position="1"/>
        <end position="336"/>
    </location>
</feature>
<dbReference type="EMBL" id="JASDAP010000022">
    <property type="protein sequence ID" value="KAK1883474.1"/>
    <property type="molecule type" value="Genomic_DNA"/>
</dbReference>
<dbReference type="PANTHER" id="PTHR13196">
    <property type="entry name" value="DENN DOMAIN-CONTAINING"/>
    <property type="match status" value="1"/>
</dbReference>
<sequence>MCKDTASCLVDAHSPPVSADTENPESTFEVFLEVAHPGTHSSGPEVRRQYPEDYTDQETLLTVPKFCFPFSMESLTVSQVGQNFTYLPWFEVFYKLLNIVADYTIKGQESQWQEFLVSLHTLPIPEPGVPVHLGVHSFFTVPDARELPSIPENRNLTEYFVAVDVNNMLHLYASMLYERRILICCSKLSTLTACVHGAPMPYLIGVHSSLMEKVRGLALDDVVVLNVDTNTLETPYDDLQSLPNDVVSVILKSRLRKVSTTTGDGVARAFPQESAALFGSYRDALHIQPSEEQITFNEETFVSHRSSAMRQFLQNAIQLQLFKQFIDGRLDLLNSGEGFSDIFEEEISLGSDKTYHQWLPFISLRRTTPNAYKGGEEQAEAEGAGRERLLHSGVRGDR</sequence>
<organism evidence="6 7">
    <name type="scientific">Dissostichus eleginoides</name>
    <name type="common">Patagonian toothfish</name>
    <name type="synonym">Dissostichus amissus</name>
    <dbReference type="NCBI Taxonomy" id="100907"/>
    <lineage>
        <taxon>Eukaryota</taxon>
        <taxon>Metazoa</taxon>
        <taxon>Chordata</taxon>
        <taxon>Craniata</taxon>
        <taxon>Vertebrata</taxon>
        <taxon>Euteleostomi</taxon>
        <taxon>Actinopterygii</taxon>
        <taxon>Neopterygii</taxon>
        <taxon>Teleostei</taxon>
        <taxon>Neoteleostei</taxon>
        <taxon>Acanthomorphata</taxon>
        <taxon>Eupercaria</taxon>
        <taxon>Perciformes</taxon>
        <taxon>Notothenioidei</taxon>
        <taxon>Nototheniidae</taxon>
        <taxon>Dissostichus</taxon>
    </lineage>
</organism>
<dbReference type="SMART" id="SM00801">
    <property type="entry name" value="dDENN"/>
    <property type="match status" value="1"/>
</dbReference>
<dbReference type="GO" id="GO:0030136">
    <property type="term" value="C:clathrin-coated vesicle"/>
    <property type="evidence" value="ECO:0007669"/>
    <property type="project" value="UniProtKB-SubCell"/>
</dbReference>
<evidence type="ECO:0000256" key="1">
    <source>
        <dbReference type="ARBA" id="ARBA00004132"/>
    </source>
</evidence>
<dbReference type="InterPro" id="IPR001194">
    <property type="entry name" value="cDENN_dom"/>
</dbReference>
<evidence type="ECO:0000256" key="4">
    <source>
        <dbReference type="SAM" id="MobiDB-lite"/>
    </source>
</evidence>
<reference evidence="6" key="1">
    <citation type="submission" date="2023-04" db="EMBL/GenBank/DDBJ databases">
        <title>Chromosome-level genome of Chaenocephalus aceratus.</title>
        <authorList>
            <person name="Park H."/>
        </authorList>
    </citation>
    <scope>NUCLEOTIDE SEQUENCE</scope>
    <source>
        <strain evidence="6">DE</strain>
        <tissue evidence="6">Muscle</tissue>
    </source>
</reference>
<dbReference type="InterPro" id="IPR037516">
    <property type="entry name" value="Tripartite_DENN"/>
</dbReference>
<dbReference type="PROSITE" id="PS50211">
    <property type="entry name" value="DENN"/>
    <property type="match status" value="1"/>
</dbReference>
<dbReference type="InterPro" id="IPR005112">
    <property type="entry name" value="dDENN_dom"/>
</dbReference>
<gene>
    <name evidence="6" type="ORF">KUDE01_021801</name>
</gene>
<dbReference type="Pfam" id="PF03455">
    <property type="entry name" value="dDENN"/>
    <property type="match status" value="1"/>
</dbReference>
<dbReference type="Gene3D" id="3.40.50.11500">
    <property type="match status" value="2"/>
</dbReference>
<keyword evidence="7" id="KW-1185">Reference proteome</keyword>
<proteinExistence type="predicted"/>
<dbReference type="InterPro" id="IPR005113">
    <property type="entry name" value="uDENN_dom"/>
</dbReference>
<keyword evidence="3" id="KW-0968">Cytoplasmic vesicle</keyword>
<dbReference type="Gene3D" id="6.10.140.1000">
    <property type="match status" value="1"/>
</dbReference>
<dbReference type="GO" id="GO:1901981">
    <property type="term" value="F:phosphatidylinositol phosphate binding"/>
    <property type="evidence" value="ECO:0007669"/>
    <property type="project" value="TreeGrafter"/>
</dbReference>
<dbReference type="GO" id="GO:0005085">
    <property type="term" value="F:guanyl-nucleotide exchange factor activity"/>
    <property type="evidence" value="ECO:0007669"/>
    <property type="project" value="UniProtKB-KW"/>
</dbReference>
<dbReference type="Proteomes" id="UP001228049">
    <property type="component" value="Unassembled WGS sequence"/>
</dbReference>
<dbReference type="Gene3D" id="3.30.450.200">
    <property type="match status" value="2"/>
</dbReference>
<evidence type="ECO:0000256" key="2">
    <source>
        <dbReference type="ARBA" id="ARBA00022658"/>
    </source>
</evidence>
<dbReference type="InterPro" id="IPR043153">
    <property type="entry name" value="DENN_C"/>
</dbReference>
<dbReference type="GO" id="GO:0005829">
    <property type="term" value="C:cytosol"/>
    <property type="evidence" value="ECO:0007669"/>
    <property type="project" value="TreeGrafter"/>
</dbReference>
<protein>
    <submittedName>
        <fullName evidence="6">DENN domain containing protein 1A</fullName>
    </submittedName>
</protein>
<dbReference type="InterPro" id="IPR040032">
    <property type="entry name" value="DENND1A/B/C"/>
</dbReference>
<keyword evidence="2" id="KW-0344">Guanine-nucleotide releasing factor</keyword>
<evidence type="ECO:0000313" key="6">
    <source>
        <dbReference type="EMBL" id="KAK1883474.1"/>
    </source>
</evidence>
<dbReference type="SMART" id="SM00800">
    <property type="entry name" value="uDENN"/>
    <property type="match status" value="1"/>
</dbReference>
<name>A0AAD9EZ70_DISEL</name>
<evidence type="ECO:0000313" key="7">
    <source>
        <dbReference type="Proteomes" id="UP001228049"/>
    </source>
</evidence>
<feature type="region of interest" description="Disordered" evidence="4">
    <location>
        <begin position="373"/>
        <end position="398"/>
    </location>
</feature>
<comment type="subcellular location">
    <subcellularLocation>
        <location evidence="1">Cytoplasmic vesicle</location>
        <location evidence="1">Clathrin-coated vesicle</location>
    </subcellularLocation>
</comment>
<comment type="caution">
    <text evidence="6">The sequence shown here is derived from an EMBL/GenBank/DDBJ whole genome shotgun (WGS) entry which is preliminary data.</text>
</comment>